<name>A0A9J6GPX0_HAELO</name>
<organism evidence="2 3">
    <name type="scientific">Haemaphysalis longicornis</name>
    <name type="common">Bush tick</name>
    <dbReference type="NCBI Taxonomy" id="44386"/>
    <lineage>
        <taxon>Eukaryota</taxon>
        <taxon>Metazoa</taxon>
        <taxon>Ecdysozoa</taxon>
        <taxon>Arthropoda</taxon>
        <taxon>Chelicerata</taxon>
        <taxon>Arachnida</taxon>
        <taxon>Acari</taxon>
        <taxon>Parasitiformes</taxon>
        <taxon>Ixodida</taxon>
        <taxon>Ixodoidea</taxon>
        <taxon>Ixodidae</taxon>
        <taxon>Haemaphysalinae</taxon>
        <taxon>Haemaphysalis</taxon>
    </lineage>
</organism>
<dbReference type="EMBL" id="JABSTR010000008">
    <property type="protein sequence ID" value="KAH9376639.1"/>
    <property type="molecule type" value="Genomic_DNA"/>
</dbReference>
<reference evidence="2 3" key="1">
    <citation type="journal article" date="2020" name="Cell">
        <title>Large-Scale Comparative Analyses of Tick Genomes Elucidate Their Genetic Diversity and Vector Capacities.</title>
        <authorList>
            <consortium name="Tick Genome and Microbiome Consortium (TIGMIC)"/>
            <person name="Jia N."/>
            <person name="Wang J."/>
            <person name="Shi W."/>
            <person name="Du L."/>
            <person name="Sun Y."/>
            <person name="Zhan W."/>
            <person name="Jiang J.F."/>
            <person name="Wang Q."/>
            <person name="Zhang B."/>
            <person name="Ji P."/>
            <person name="Bell-Sakyi L."/>
            <person name="Cui X.M."/>
            <person name="Yuan T.T."/>
            <person name="Jiang B.G."/>
            <person name="Yang W.F."/>
            <person name="Lam T.T."/>
            <person name="Chang Q.C."/>
            <person name="Ding S.J."/>
            <person name="Wang X.J."/>
            <person name="Zhu J.G."/>
            <person name="Ruan X.D."/>
            <person name="Zhao L."/>
            <person name="Wei J.T."/>
            <person name="Ye R.Z."/>
            <person name="Que T.C."/>
            <person name="Du C.H."/>
            <person name="Zhou Y.H."/>
            <person name="Cheng J.X."/>
            <person name="Dai P.F."/>
            <person name="Guo W.B."/>
            <person name="Han X.H."/>
            <person name="Huang E.J."/>
            <person name="Li L.F."/>
            <person name="Wei W."/>
            <person name="Gao Y.C."/>
            <person name="Liu J.Z."/>
            <person name="Shao H.Z."/>
            <person name="Wang X."/>
            <person name="Wang C.C."/>
            <person name="Yang T.C."/>
            <person name="Huo Q.B."/>
            <person name="Li W."/>
            <person name="Chen H.Y."/>
            <person name="Chen S.E."/>
            <person name="Zhou L.G."/>
            <person name="Ni X.B."/>
            <person name="Tian J.H."/>
            <person name="Sheng Y."/>
            <person name="Liu T."/>
            <person name="Pan Y.S."/>
            <person name="Xia L.Y."/>
            <person name="Li J."/>
            <person name="Zhao F."/>
            <person name="Cao W.C."/>
        </authorList>
    </citation>
    <scope>NUCLEOTIDE SEQUENCE [LARGE SCALE GENOMIC DNA]</scope>
    <source>
        <strain evidence="2">HaeL-2018</strain>
    </source>
</reference>
<feature type="compositionally biased region" description="Low complexity" evidence="1">
    <location>
        <begin position="50"/>
        <end position="62"/>
    </location>
</feature>
<gene>
    <name evidence="2" type="ORF">HPB48_005850</name>
</gene>
<dbReference type="Proteomes" id="UP000821853">
    <property type="component" value="Unassembled WGS sequence"/>
</dbReference>
<protein>
    <submittedName>
        <fullName evidence="2">Uncharacterized protein</fullName>
    </submittedName>
</protein>
<dbReference type="AlphaFoldDB" id="A0A9J6GPX0"/>
<evidence type="ECO:0000256" key="1">
    <source>
        <dbReference type="SAM" id="MobiDB-lite"/>
    </source>
</evidence>
<evidence type="ECO:0000313" key="2">
    <source>
        <dbReference type="EMBL" id="KAH9376639.1"/>
    </source>
</evidence>
<proteinExistence type="predicted"/>
<accession>A0A9J6GPX0</accession>
<dbReference type="VEuPathDB" id="VectorBase:HLOH_057393"/>
<feature type="region of interest" description="Disordered" evidence="1">
    <location>
        <begin position="33"/>
        <end position="118"/>
    </location>
</feature>
<sequence>MHSVAPKRVFIDIYLVLYSSTWYSYAIGGHISHVRRTRDEVGEQTDPGRTKTSGSSKTEGSTAANPRGPHSAAEMTRGQAQRTGGWVVKKSVREGCPRRRRGSSDPRVPAANTAAGFS</sequence>
<feature type="compositionally biased region" description="Basic and acidic residues" evidence="1">
    <location>
        <begin position="37"/>
        <end position="49"/>
    </location>
</feature>
<comment type="caution">
    <text evidence="2">The sequence shown here is derived from an EMBL/GenBank/DDBJ whole genome shotgun (WGS) entry which is preliminary data.</text>
</comment>
<evidence type="ECO:0000313" key="3">
    <source>
        <dbReference type="Proteomes" id="UP000821853"/>
    </source>
</evidence>
<keyword evidence="3" id="KW-1185">Reference proteome</keyword>